<sequence length="404" mass="46859">MSVFKLPKTLLQSVNSVINNFWWGQREREHKIHWISWKNMGKAKSKGGMGFRDLECFNMAMLSKQCWRILQEPDSLAAKVLKAKYFQNSSFMSAKLGSKPSFLWRSFMAARQVVKAGTCWRIGNGKEVQIWQERWLGHPVPKKVTSPVALLDNKAMVSELIDQSSAQWKETLVREVFEEREADLILQTPLSSMNARDRVSWQGTKDGRFSVRSAYHMEKAREQEEKGQASCSNSLRQVWKQLWKLRVQPSDKVFMWRACLEALPTRTNLQKKREEETVVHAVWSCVSARGVWSLASKKLQKRGMSPALFVDLFESLLQVLDEVSIQEFVVVARRVWWRRNCFIFNNDFKHPKSVIREAHTTLALLHGENNNITTNPSPTCLSPAVWTHPPPHWYKINWDSSVNK</sequence>
<proteinExistence type="predicted"/>
<protein>
    <recommendedName>
        <fullName evidence="3">Reverse transcriptase zinc-binding domain-containing protein</fullName>
    </recommendedName>
</protein>
<keyword evidence="2" id="KW-1185">Reference proteome</keyword>
<evidence type="ECO:0008006" key="3">
    <source>
        <dbReference type="Google" id="ProtNLM"/>
    </source>
</evidence>
<dbReference type="AlphaFoldDB" id="A0A8T1PCT5"/>
<dbReference type="PANTHER" id="PTHR33116">
    <property type="entry name" value="REVERSE TRANSCRIPTASE ZINC-BINDING DOMAIN-CONTAINING PROTEIN-RELATED-RELATED"/>
    <property type="match status" value="1"/>
</dbReference>
<evidence type="ECO:0000313" key="1">
    <source>
        <dbReference type="EMBL" id="KAG6639514.1"/>
    </source>
</evidence>
<dbReference type="PANTHER" id="PTHR33116:SF86">
    <property type="entry name" value="REVERSE TRANSCRIPTASE DOMAIN-CONTAINING PROTEIN"/>
    <property type="match status" value="1"/>
</dbReference>
<gene>
    <name evidence="1" type="ORF">CIPAW_10G106100</name>
</gene>
<evidence type="ECO:0000313" key="2">
    <source>
        <dbReference type="Proteomes" id="UP000811609"/>
    </source>
</evidence>
<dbReference type="Proteomes" id="UP000811609">
    <property type="component" value="Chromosome 10"/>
</dbReference>
<dbReference type="EMBL" id="CM031818">
    <property type="protein sequence ID" value="KAG6639514.1"/>
    <property type="molecule type" value="Genomic_DNA"/>
</dbReference>
<reference evidence="1" key="1">
    <citation type="submission" date="2020-12" db="EMBL/GenBank/DDBJ databases">
        <title>WGS assembly of Carya illinoinensis cv. Pawnee.</title>
        <authorList>
            <person name="Platts A."/>
            <person name="Shu S."/>
            <person name="Wright S."/>
            <person name="Barry K."/>
            <person name="Edger P."/>
            <person name="Pires J.C."/>
            <person name="Schmutz J."/>
        </authorList>
    </citation>
    <scope>NUCLEOTIDE SEQUENCE</scope>
    <source>
        <tissue evidence="1">Leaf</tissue>
    </source>
</reference>
<comment type="caution">
    <text evidence="1">The sequence shown here is derived from an EMBL/GenBank/DDBJ whole genome shotgun (WGS) entry which is preliminary data.</text>
</comment>
<organism evidence="1 2">
    <name type="scientific">Carya illinoinensis</name>
    <name type="common">Pecan</name>
    <dbReference type="NCBI Taxonomy" id="32201"/>
    <lineage>
        <taxon>Eukaryota</taxon>
        <taxon>Viridiplantae</taxon>
        <taxon>Streptophyta</taxon>
        <taxon>Embryophyta</taxon>
        <taxon>Tracheophyta</taxon>
        <taxon>Spermatophyta</taxon>
        <taxon>Magnoliopsida</taxon>
        <taxon>eudicotyledons</taxon>
        <taxon>Gunneridae</taxon>
        <taxon>Pentapetalae</taxon>
        <taxon>rosids</taxon>
        <taxon>fabids</taxon>
        <taxon>Fagales</taxon>
        <taxon>Juglandaceae</taxon>
        <taxon>Carya</taxon>
    </lineage>
</organism>
<accession>A0A8T1PCT5</accession>
<name>A0A8T1PCT5_CARIL</name>